<dbReference type="Gene3D" id="3.40.30.10">
    <property type="entry name" value="Glutaredoxin"/>
    <property type="match status" value="1"/>
</dbReference>
<comment type="function">
    <text evidence="2">Glutathione S-transferase-like protein; part of the gene cluster that mediates the biosynthesis of the mycotoxin fusarin C. Within the cluster, FUS1, FUS2, FUS8 and FUS9 are sufficient for fusarin production. The other FUS cluster members are not essential for fusarin C biosynthesis.</text>
</comment>
<dbReference type="Pfam" id="PF00043">
    <property type="entry name" value="GST_C"/>
    <property type="match status" value="1"/>
</dbReference>
<evidence type="ECO:0000256" key="2">
    <source>
        <dbReference type="ARBA" id="ARBA00055720"/>
    </source>
</evidence>
<dbReference type="InterPro" id="IPR040079">
    <property type="entry name" value="Glutathione_S-Trfase"/>
</dbReference>
<dbReference type="AlphaFoldDB" id="A0A8H5L693"/>
<keyword evidence="8" id="KW-0378">Hydrolase</keyword>
<keyword evidence="9" id="KW-1185">Reference proteome</keyword>
<organism evidence="8 9">
    <name type="scientific">Fusarium pseudoanthophilum</name>
    <dbReference type="NCBI Taxonomy" id="48495"/>
    <lineage>
        <taxon>Eukaryota</taxon>
        <taxon>Fungi</taxon>
        <taxon>Dikarya</taxon>
        <taxon>Ascomycota</taxon>
        <taxon>Pezizomycotina</taxon>
        <taxon>Sordariomycetes</taxon>
        <taxon>Hypocreomycetidae</taxon>
        <taxon>Hypocreales</taxon>
        <taxon>Nectriaceae</taxon>
        <taxon>Fusarium</taxon>
        <taxon>Fusarium fujikuroi species complex</taxon>
    </lineage>
</organism>
<dbReference type="GO" id="GO:0005634">
    <property type="term" value="C:nucleus"/>
    <property type="evidence" value="ECO:0007669"/>
    <property type="project" value="TreeGrafter"/>
</dbReference>
<gene>
    <name evidence="8" type="ORF">FPANT_7740</name>
</gene>
<feature type="domain" description="GST C-terminal" evidence="7">
    <location>
        <begin position="535"/>
        <end position="665"/>
    </location>
</feature>
<dbReference type="InterPro" id="IPR004045">
    <property type="entry name" value="Glutathione_S-Trfase_N"/>
</dbReference>
<dbReference type="CDD" id="cd03044">
    <property type="entry name" value="GST_N_EF1Bgamma"/>
    <property type="match status" value="1"/>
</dbReference>
<evidence type="ECO:0000259" key="6">
    <source>
        <dbReference type="PROSITE" id="PS50404"/>
    </source>
</evidence>
<dbReference type="Gene3D" id="1.20.1050.10">
    <property type="match status" value="1"/>
</dbReference>
<dbReference type="PROSITE" id="PS50405">
    <property type="entry name" value="GST_CTER"/>
    <property type="match status" value="1"/>
</dbReference>
<name>A0A8H5L693_9HYPO</name>
<sequence>MHKVFASDFFNFEFLRLLGTVPFQGAEVGECLTTAGRIKDGDPESWYRAWRDQAEKAQALAEEAAAVGDRTGACWAYIRAANYWRASEFLLHCTPNDPRILASSKASVDAFDEGWVLLDATVKNFEIPYEKDIKLPGRLYLPAPHHRLPGKIPVVLQTGGFDSTQEELYFYGAAGALPRGYAVFSFDGPGQGLPLRVGKLKLRTDWEYVVSQVLDFVTDDVAPEYDLDLERLAIFGASLGGYLSLRAAVDPRIKACVSCDGPLDLFEITRSRMPPWFINGWLSGWVSDRVFNWVVDALTAVNFQIAWEFGHGKWVFGVETPADVLRVMQQISLKGGYLSKIKCPTLITGAADSFYFTPDINANPIFEGLTALGPNEKHLWIGKGVEGGGLQAKIGALAVVHHKMFTWLDTHPNPSAADFAKQRNIGTEGPRFADDSQDQASDLKQQREHQVNWQDDFIWNPLHILAAAKLNNLTIEIPAYQHGVTNKSVEFLSKFPAGKVPAFEGPDDFCLVESDAIAQYVAQSGPQASQLLGQDAMSSAKIRQWISFFAEEIYPTVLDLVKWRVGLGAFDETIETRALAQLVYGLSVLEKHLNTGALLAGDKLTLADLTGASTLLWAFMHIIDEPMRQQYPNVVAWYLKVVQNEKVKEVFGTPDLIEKRRIGAK</sequence>
<dbReference type="InterPro" id="IPR010520">
    <property type="entry name" value="FrsA-like"/>
</dbReference>
<evidence type="ECO:0000256" key="5">
    <source>
        <dbReference type="SAM" id="MobiDB-lite"/>
    </source>
</evidence>
<dbReference type="Gene3D" id="3.40.50.1820">
    <property type="entry name" value="alpha/beta hydrolase"/>
    <property type="match status" value="1"/>
</dbReference>
<dbReference type="InterPro" id="IPR004046">
    <property type="entry name" value="GST_C"/>
</dbReference>
<accession>A0A8H5L693</accession>
<reference evidence="8 9" key="1">
    <citation type="submission" date="2020-05" db="EMBL/GenBank/DDBJ databases">
        <title>Identification and distribution of gene clusters putatively required for synthesis of sphingolipid metabolism inhibitors in phylogenetically diverse species of the filamentous fungus Fusarium.</title>
        <authorList>
            <person name="Kim H.-S."/>
            <person name="Busman M."/>
            <person name="Brown D.W."/>
            <person name="Divon H."/>
            <person name="Uhlig S."/>
            <person name="Proctor R.H."/>
        </authorList>
    </citation>
    <scope>NUCLEOTIDE SEQUENCE [LARGE SCALE GENOMIC DNA]</scope>
    <source>
        <strain evidence="8 9">NRRL 25211</strain>
    </source>
</reference>
<dbReference type="GO" id="GO:0005737">
    <property type="term" value="C:cytoplasm"/>
    <property type="evidence" value="ECO:0007669"/>
    <property type="project" value="TreeGrafter"/>
</dbReference>
<dbReference type="InterPro" id="IPR036249">
    <property type="entry name" value="Thioredoxin-like_sf"/>
</dbReference>
<dbReference type="GO" id="GO:0016787">
    <property type="term" value="F:hydrolase activity"/>
    <property type="evidence" value="ECO:0007669"/>
    <property type="project" value="UniProtKB-KW"/>
</dbReference>
<evidence type="ECO:0000256" key="4">
    <source>
        <dbReference type="ARBA" id="ARBA00078729"/>
    </source>
</evidence>
<protein>
    <recommendedName>
        <fullName evidence="3">Glutathione S-transferase-like protein FUS3</fullName>
    </recommendedName>
    <alternativeName>
        <fullName evidence="4">Fusarin biosynthesis protein 3</fullName>
    </alternativeName>
</protein>
<comment type="similarity">
    <text evidence="1">Belongs to the GST superfamily.</text>
</comment>
<dbReference type="SUPFAM" id="SSF47616">
    <property type="entry name" value="GST C-terminal domain-like"/>
    <property type="match status" value="1"/>
</dbReference>
<dbReference type="Pfam" id="PF02798">
    <property type="entry name" value="GST_N"/>
    <property type="match status" value="1"/>
</dbReference>
<dbReference type="InterPro" id="IPR050802">
    <property type="entry name" value="EF-GSTs"/>
</dbReference>
<feature type="region of interest" description="Disordered" evidence="5">
    <location>
        <begin position="426"/>
        <end position="447"/>
    </location>
</feature>
<dbReference type="PANTHER" id="PTHR43986">
    <property type="entry name" value="ELONGATION FACTOR 1-GAMMA"/>
    <property type="match status" value="1"/>
</dbReference>
<dbReference type="Proteomes" id="UP000544095">
    <property type="component" value="Unassembled WGS sequence"/>
</dbReference>
<proteinExistence type="inferred from homology"/>
<evidence type="ECO:0000259" key="7">
    <source>
        <dbReference type="PROSITE" id="PS50405"/>
    </source>
</evidence>
<dbReference type="InterPro" id="IPR029058">
    <property type="entry name" value="AB_hydrolase_fold"/>
</dbReference>
<dbReference type="CDD" id="cd03181">
    <property type="entry name" value="GST_C_EF1Bgamma_like"/>
    <property type="match status" value="1"/>
</dbReference>
<evidence type="ECO:0000256" key="3">
    <source>
        <dbReference type="ARBA" id="ARBA00069959"/>
    </source>
</evidence>
<dbReference type="InterPro" id="IPR036282">
    <property type="entry name" value="Glutathione-S-Trfase_C_sf"/>
</dbReference>
<dbReference type="FunFam" id="1.20.1050.10:FF:000006">
    <property type="entry name" value="Elongation factor 1 gamma"/>
    <property type="match status" value="1"/>
</dbReference>
<dbReference type="SUPFAM" id="SSF53474">
    <property type="entry name" value="alpha/beta-Hydrolases"/>
    <property type="match status" value="1"/>
</dbReference>
<dbReference type="PANTHER" id="PTHR43986:SF10">
    <property type="entry name" value="ELONGATION FACTOR EEF-1B GAMMA SUBUNIT, PUTATIVE (AFU_ORTHOLOGUE AFUA_1G17120)-RELATED"/>
    <property type="match status" value="1"/>
</dbReference>
<dbReference type="Pfam" id="PF06500">
    <property type="entry name" value="FrsA-like"/>
    <property type="match status" value="1"/>
</dbReference>
<evidence type="ECO:0000313" key="8">
    <source>
        <dbReference type="EMBL" id="KAF5584851.1"/>
    </source>
</evidence>
<dbReference type="SFLD" id="SFLDS00019">
    <property type="entry name" value="Glutathione_Transferase_(cytos"/>
    <property type="match status" value="1"/>
</dbReference>
<feature type="domain" description="GST N-terminal" evidence="6">
    <location>
        <begin position="448"/>
        <end position="529"/>
    </location>
</feature>
<dbReference type="SFLD" id="SFLDG00358">
    <property type="entry name" value="Main_(cytGST)"/>
    <property type="match status" value="1"/>
</dbReference>
<comment type="caution">
    <text evidence="8">The sequence shown here is derived from an EMBL/GenBank/DDBJ whole genome shotgun (WGS) entry which is preliminary data.</text>
</comment>
<evidence type="ECO:0000313" key="9">
    <source>
        <dbReference type="Proteomes" id="UP000544095"/>
    </source>
</evidence>
<evidence type="ECO:0000256" key="1">
    <source>
        <dbReference type="ARBA" id="ARBA00007409"/>
    </source>
</evidence>
<dbReference type="SUPFAM" id="SSF52833">
    <property type="entry name" value="Thioredoxin-like"/>
    <property type="match status" value="1"/>
</dbReference>
<dbReference type="Gene3D" id="1.20.1440.110">
    <property type="entry name" value="acylaminoacyl peptidase"/>
    <property type="match status" value="1"/>
</dbReference>
<dbReference type="InterPro" id="IPR010987">
    <property type="entry name" value="Glutathione-S-Trfase_C-like"/>
</dbReference>
<dbReference type="PROSITE" id="PS50404">
    <property type="entry name" value="GST_NTER"/>
    <property type="match status" value="1"/>
</dbReference>
<dbReference type="GO" id="GO:0006414">
    <property type="term" value="P:translational elongation"/>
    <property type="evidence" value="ECO:0007669"/>
    <property type="project" value="TreeGrafter"/>
</dbReference>
<dbReference type="EMBL" id="JAAOAR010000379">
    <property type="protein sequence ID" value="KAF5584851.1"/>
    <property type="molecule type" value="Genomic_DNA"/>
</dbReference>